<name>A0A0V0SCE4_9BILA</name>
<proteinExistence type="predicted"/>
<accession>A0A0V0SCE4</accession>
<reference evidence="1 2" key="1">
    <citation type="submission" date="2015-01" db="EMBL/GenBank/DDBJ databases">
        <title>Evolution of Trichinella species and genotypes.</title>
        <authorList>
            <person name="Korhonen P.K."/>
            <person name="Edoardo P."/>
            <person name="Giuseppe L.R."/>
            <person name="Gasser R.B."/>
        </authorList>
    </citation>
    <scope>NUCLEOTIDE SEQUENCE [LARGE SCALE GENOMIC DNA]</scope>
    <source>
        <strain evidence="1">ISS37</strain>
    </source>
</reference>
<dbReference type="Proteomes" id="UP000054630">
    <property type="component" value="Unassembled WGS sequence"/>
</dbReference>
<evidence type="ECO:0000313" key="2">
    <source>
        <dbReference type="Proteomes" id="UP000054630"/>
    </source>
</evidence>
<organism evidence="1 2">
    <name type="scientific">Trichinella nelsoni</name>
    <dbReference type="NCBI Taxonomy" id="6336"/>
    <lineage>
        <taxon>Eukaryota</taxon>
        <taxon>Metazoa</taxon>
        <taxon>Ecdysozoa</taxon>
        <taxon>Nematoda</taxon>
        <taxon>Enoplea</taxon>
        <taxon>Dorylaimia</taxon>
        <taxon>Trichinellida</taxon>
        <taxon>Trichinellidae</taxon>
        <taxon>Trichinella</taxon>
    </lineage>
</organism>
<gene>
    <name evidence="1" type="ORF">T07_7841</name>
</gene>
<comment type="caution">
    <text evidence="1">The sequence shown here is derived from an EMBL/GenBank/DDBJ whole genome shotgun (WGS) entry which is preliminary data.</text>
</comment>
<sequence length="63" mass="7708">MHIFKFLFTYEMMSCLKTEKLKTEENRRIPVNWGILLLINCRSFEQIFTNIMLNNNNDDEKDY</sequence>
<protein>
    <submittedName>
        <fullName evidence="1">Uncharacterized protein</fullName>
    </submittedName>
</protein>
<dbReference type="AlphaFoldDB" id="A0A0V0SCE4"/>
<dbReference type="EMBL" id="JYDL01000018">
    <property type="protein sequence ID" value="KRX24395.1"/>
    <property type="molecule type" value="Genomic_DNA"/>
</dbReference>
<evidence type="ECO:0000313" key="1">
    <source>
        <dbReference type="EMBL" id="KRX24395.1"/>
    </source>
</evidence>
<keyword evidence="2" id="KW-1185">Reference proteome</keyword>